<reference evidence="2 3" key="1">
    <citation type="submission" date="2013-03" db="EMBL/GenBank/DDBJ databases">
        <title>The Genome Sequence of Capronia epimyces CBS 606.96.</title>
        <authorList>
            <consortium name="The Broad Institute Genomics Platform"/>
            <person name="Cuomo C."/>
            <person name="de Hoog S."/>
            <person name="Gorbushina A."/>
            <person name="Walker B."/>
            <person name="Young S.K."/>
            <person name="Zeng Q."/>
            <person name="Gargeya S."/>
            <person name="Fitzgerald M."/>
            <person name="Haas B."/>
            <person name="Abouelleil A."/>
            <person name="Allen A.W."/>
            <person name="Alvarado L."/>
            <person name="Arachchi H.M."/>
            <person name="Berlin A.M."/>
            <person name="Chapman S.B."/>
            <person name="Gainer-Dewar J."/>
            <person name="Goldberg J."/>
            <person name="Griggs A."/>
            <person name="Gujja S."/>
            <person name="Hansen M."/>
            <person name="Howarth C."/>
            <person name="Imamovic A."/>
            <person name="Ireland A."/>
            <person name="Larimer J."/>
            <person name="McCowan C."/>
            <person name="Murphy C."/>
            <person name="Pearson M."/>
            <person name="Poon T.W."/>
            <person name="Priest M."/>
            <person name="Roberts A."/>
            <person name="Saif S."/>
            <person name="Shea T."/>
            <person name="Sisk P."/>
            <person name="Sykes S."/>
            <person name="Wortman J."/>
            <person name="Nusbaum C."/>
            <person name="Birren B."/>
        </authorList>
    </citation>
    <scope>NUCLEOTIDE SEQUENCE [LARGE SCALE GENOMIC DNA]</scope>
    <source>
        <strain evidence="2 3">CBS 606.96</strain>
    </source>
</reference>
<proteinExistence type="predicted"/>
<keyword evidence="3" id="KW-1185">Reference proteome</keyword>
<dbReference type="HOGENOM" id="CLU_2542354_0_0_1"/>
<evidence type="ECO:0000256" key="1">
    <source>
        <dbReference type="SAM" id="MobiDB-lite"/>
    </source>
</evidence>
<sequence>MSDLSGQKRHQSQLAARFREEPRGTNGGAVARRDVGHEVQKEFNGKSTAQPQRQFALTDGRIPQQLEFSTAKPLDGAATASVS</sequence>
<dbReference type="RefSeq" id="XP_007728434.1">
    <property type="nucleotide sequence ID" value="XM_007730244.1"/>
</dbReference>
<protein>
    <submittedName>
        <fullName evidence="2">Uncharacterized protein</fullName>
    </submittedName>
</protein>
<evidence type="ECO:0000313" key="2">
    <source>
        <dbReference type="EMBL" id="EXJ91544.1"/>
    </source>
</evidence>
<dbReference type="Proteomes" id="UP000019478">
    <property type="component" value="Unassembled WGS sequence"/>
</dbReference>
<dbReference type="EMBL" id="AMGY01000001">
    <property type="protein sequence ID" value="EXJ91544.1"/>
    <property type="molecule type" value="Genomic_DNA"/>
</dbReference>
<dbReference type="GeneID" id="19164234"/>
<comment type="caution">
    <text evidence="2">The sequence shown here is derived from an EMBL/GenBank/DDBJ whole genome shotgun (WGS) entry which is preliminary data.</text>
</comment>
<organism evidence="2 3">
    <name type="scientific">Capronia epimyces CBS 606.96</name>
    <dbReference type="NCBI Taxonomy" id="1182542"/>
    <lineage>
        <taxon>Eukaryota</taxon>
        <taxon>Fungi</taxon>
        <taxon>Dikarya</taxon>
        <taxon>Ascomycota</taxon>
        <taxon>Pezizomycotina</taxon>
        <taxon>Eurotiomycetes</taxon>
        <taxon>Chaetothyriomycetidae</taxon>
        <taxon>Chaetothyriales</taxon>
        <taxon>Herpotrichiellaceae</taxon>
        <taxon>Capronia</taxon>
    </lineage>
</organism>
<accession>W9ZAJ9</accession>
<feature type="region of interest" description="Disordered" evidence="1">
    <location>
        <begin position="59"/>
        <end position="83"/>
    </location>
</feature>
<dbReference type="AlphaFoldDB" id="W9ZAJ9"/>
<gene>
    <name evidence="2" type="ORF">A1O3_00092</name>
</gene>
<evidence type="ECO:0000313" key="3">
    <source>
        <dbReference type="Proteomes" id="UP000019478"/>
    </source>
</evidence>
<feature type="region of interest" description="Disordered" evidence="1">
    <location>
        <begin position="1"/>
        <end position="36"/>
    </location>
</feature>
<name>W9ZAJ9_9EURO</name>